<dbReference type="InterPro" id="IPR001245">
    <property type="entry name" value="Ser-Thr/Tyr_kinase_cat_dom"/>
</dbReference>
<dbReference type="SUPFAM" id="SSF56112">
    <property type="entry name" value="Protein kinase-like (PK-like)"/>
    <property type="match status" value="1"/>
</dbReference>
<dbReference type="eggNOG" id="KOG0192">
    <property type="taxonomic scope" value="Eukaryota"/>
</dbReference>
<sequence>MNPPYKIYAFLNVYVFFVQPANVLLNNVESDRPVVKLSDFGLSRLRVTVKSTKAPDAGTAPYMSPECFDVTENRITHQADIYSLGVLIWEMLVGKRPWEGVSDVAVAFMVTYKGLRPPLEDVPPSRCPAKLAQLLTACWETDPARRPAAAEVAKELTLMLERLQQQP</sequence>
<evidence type="ECO:0000313" key="2">
    <source>
        <dbReference type="EMBL" id="EFJ43232.1"/>
    </source>
</evidence>
<dbReference type="GO" id="GO:0004674">
    <property type="term" value="F:protein serine/threonine kinase activity"/>
    <property type="evidence" value="ECO:0007669"/>
    <property type="project" value="TreeGrafter"/>
</dbReference>
<dbReference type="PANTHER" id="PTHR44329:SF214">
    <property type="entry name" value="PROTEIN KINASE DOMAIN-CONTAINING PROTEIN"/>
    <property type="match status" value="1"/>
</dbReference>
<dbReference type="KEGG" id="vcn:VOLCADRAFT_96507"/>
<dbReference type="Gene3D" id="1.10.510.10">
    <property type="entry name" value="Transferase(Phosphotransferase) domain 1"/>
    <property type="match status" value="1"/>
</dbReference>
<feature type="domain" description="Protein kinase" evidence="1">
    <location>
        <begin position="1"/>
        <end position="158"/>
    </location>
</feature>
<dbReference type="STRING" id="3068.D8UAA6"/>
<gene>
    <name evidence="2" type="ORF">VOLCADRAFT_96507</name>
</gene>
<protein>
    <recommendedName>
        <fullName evidence="1">Protein kinase domain-containing protein</fullName>
    </recommendedName>
</protein>
<evidence type="ECO:0000313" key="3">
    <source>
        <dbReference type="Proteomes" id="UP000001058"/>
    </source>
</evidence>
<dbReference type="Proteomes" id="UP000001058">
    <property type="component" value="Unassembled WGS sequence"/>
</dbReference>
<proteinExistence type="predicted"/>
<evidence type="ECO:0000259" key="1">
    <source>
        <dbReference type="PROSITE" id="PS50011"/>
    </source>
</evidence>
<organism evidence="3">
    <name type="scientific">Volvox carteri f. nagariensis</name>
    <dbReference type="NCBI Taxonomy" id="3068"/>
    <lineage>
        <taxon>Eukaryota</taxon>
        <taxon>Viridiplantae</taxon>
        <taxon>Chlorophyta</taxon>
        <taxon>core chlorophytes</taxon>
        <taxon>Chlorophyceae</taxon>
        <taxon>CS clade</taxon>
        <taxon>Chlamydomonadales</taxon>
        <taxon>Volvocaceae</taxon>
        <taxon>Volvox</taxon>
    </lineage>
</organism>
<dbReference type="InterPro" id="IPR051681">
    <property type="entry name" value="Ser/Thr_Kinases-Pseudokinases"/>
</dbReference>
<accession>D8UAA6</accession>
<dbReference type="PROSITE" id="PS50011">
    <property type="entry name" value="PROTEIN_KINASE_DOM"/>
    <property type="match status" value="1"/>
</dbReference>
<dbReference type="RefSeq" id="XP_002955592.1">
    <property type="nucleotide sequence ID" value="XM_002955546.1"/>
</dbReference>
<reference evidence="2 3" key="1">
    <citation type="journal article" date="2010" name="Science">
        <title>Genomic analysis of organismal complexity in the multicellular green alga Volvox carteri.</title>
        <authorList>
            <person name="Prochnik S.E."/>
            <person name="Umen J."/>
            <person name="Nedelcu A.M."/>
            <person name="Hallmann A."/>
            <person name="Miller S.M."/>
            <person name="Nishii I."/>
            <person name="Ferris P."/>
            <person name="Kuo A."/>
            <person name="Mitros T."/>
            <person name="Fritz-Laylin L.K."/>
            <person name="Hellsten U."/>
            <person name="Chapman J."/>
            <person name="Simakov O."/>
            <person name="Rensing S.A."/>
            <person name="Terry A."/>
            <person name="Pangilinan J."/>
            <person name="Kapitonov V."/>
            <person name="Jurka J."/>
            <person name="Salamov A."/>
            <person name="Shapiro H."/>
            <person name="Schmutz J."/>
            <person name="Grimwood J."/>
            <person name="Lindquist E."/>
            <person name="Lucas S."/>
            <person name="Grigoriev I.V."/>
            <person name="Schmitt R."/>
            <person name="Kirk D."/>
            <person name="Rokhsar D.S."/>
        </authorList>
    </citation>
    <scope>NUCLEOTIDE SEQUENCE [LARGE SCALE GENOMIC DNA]</scope>
    <source>
        <strain evidence="3">f. Nagariensis / Eve</strain>
    </source>
</reference>
<dbReference type="GO" id="GO:0005524">
    <property type="term" value="F:ATP binding"/>
    <property type="evidence" value="ECO:0007669"/>
    <property type="project" value="InterPro"/>
</dbReference>
<dbReference type="InParanoid" id="D8UAA6"/>
<dbReference type="AlphaFoldDB" id="D8UAA6"/>
<dbReference type="Pfam" id="PF07714">
    <property type="entry name" value="PK_Tyr_Ser-Thr"/>
    <property type="match status" value="1"/>
</dbReference>
<dbReference type="InterPro" id="IPR000719">
    <property type="entry name" value="Prot_kinase_dom"/>
</dbReference>
<keyword evidence="3" id="KW-1185">Reference proteome</keyword>
<dbReference type="OrthoDB" id="543893at2759"/>
<dbReference type="InterPro" id="IPR011009">
    <property type="entry name" value="Kinase-like_dom_sf"/>
</dbReference>
<dbReference type="GeneID" id="9617398"/>
<dbReference type="PANTHER" id="PTHR44329">
    <property type="entry name" value="SERINE/THREONINE-PROTEIN KINASE TNNI3K-RELATED"/>
    <property type="match status" value="1"/>
</dbReference>
<dbReference type="EMBL" id="GL378374">
    <property type="protein sequence ID" value="EFJ43232.1"/>
    <property type="molecule type" value="Genomic_DNA"/>
</dbReference>
<name>D8UAA6_VOLCA</name>